<dbReference type="Proteomes" id="UP001652504">
    <property type="component" value="Unassembled WGS sequence"/>
</dbReference>
<proteinExistence type="predicted"/>
<dbReference type="RefSeq" id="WP_263713049.1">
    <property type="nucleotide sequence ID" value="NZ_JAOWKX010000007.1"/>
</dbReference>
<accession>A0ABT3AAQ8</accession>
<reference evidence="1 2" key="1">
    <citation type="submission" date="2022-10" db="EMBL/GenBank/DDBJ databases">
        <title>Aestuariibacter sp. AA17 isolated from Montipora capitata coral fragment.</title>
        <authorList>
            <person name="Emsley S.A."/>
            <person name="Pfannmuller K.M."/>
            <person name="Loughran R.M."/>
            <person name="Shlafstein M."/>
            <person name="Papke E."/>
            <person name="Saw J.H."/>
            <person name="Ushijima B."/>
            <person name="Videau P."/>
        </authorList>
    </citation>
    <scope>NUCLEOTIDE SEQUENCE [LARGE SCALE GENOMIC DNA]</scope>
    <source>
        <strain evidence="1 2">AA17</strain>
    </source>
</reference>
<keyword evidence="2" id="KW-1185">Reference proteome</keyword>
<organism evidence="1 2">
    <name type="scientific">Fluctibacter corallii</name>
    <dbReference type="NCBI Taxonomy" id="2984329"/>
    <lineage>
        <taxon>Bacteria</taxon>
        <taxon>Pseudomonadati</taxon>
        <taxon>Pseudomonadota</taxon>
        <taxon>Gammaproteobacteria</taxon>
        <taxon>Alteromonadales</taxon>
        <taxon>Alteromonadaceae</taxon>
        <taxon>Fluctibacter</taxon>
    </lineage>
</organism>
<sequence length="115" mass="13647">MSCSKLSFNDFLSDSGLDKYYKNESSLDLRLYHDLNVFGDVAESYIELLQDQYGVDISKFKFDNYFPHEYVGDNAYQRVLFWFFPFLRSQKESRVEFQGLTLRKIKDSMNSGYLI</sequence>
<gene>
    <name evidence="1" type="ORF">OE749_13790</name>
</gene>
<evidence type="ECO:0000313" key="1">
    <source>
        <dbReference type="EMBL" id="MCV2885765.1"/>
    </source>
</evidence>
<evidence type="ECO:0000313" key="2">
    <source>
        <dbReference type="Proteomes" id="UP001652504"/>
    </source>
</evidence>
<name>A0ABT3AAQ8_9ALTE</name>
<comment type="caution">
    <text evidence="1">The sequence shown here is derived from an EMBL/GenBank/DDBJ whole genome shotgun (WGS) entry which is preliminary data.</text>
</comment>
<protein>
    <submittedName>
        <fullName evidence="1">DUF1493 family protein</fullName>
    </submittedName>
</protein>
<dbReference type="EMBL" id="JAOWKX010000007">
    <property type="protein sequence ID" value="MCV2885765.1"/>
    <property type="molecule type" value="Genomic_DNA"/>
</dbReference>